<feature type="transmembrane region" description="Helical" evidence="1">
    <location>
        <begin position="6"/>
        <end position="29"/>
    </location>
</feature>
<evidence type="ECO:0000256" key="1">
    <source>
        <dbReference type="SAM" id="Phobius"/>
    </source>
</evidence>
<keyword evidence="1" id="KW-0472">Membrane</keyword>
<organism evidence="2">
    <name type="scientific">bioreactor metagenome</name>
    <dbReference type="NCBI Taxonomy" id="1076179"/>
    <lineage>
        <taxon>unclassified sequences</taxon>
        <taxon>metagenomes</taxon>
        <taxon>ecological metagenomes</taxon>
    </lineage>
</organism>
<name>A0A645IF46_9ZZZZ</name>
<sequence>MKKKIFILFVPKFVVRLIMYVSTAVSVVFRVPNFYDYRQYKQMTTPSFICTSRLLSEETNWRAKTSFNEAIRSCIEGYKKLGWL</sequence>
<proteinExistence type="predicted"/>
<comment type="caution">
    <text evidence="2">The sequence shown here is derived from an EMBL/GenBank/DDBJ whole genome shotgun (WGS) entry which is preliminary data.</text>
</comment>
<dbReference type="AlphaFoldDB" id="A0A645IF46"/>
<dbReference type="EMBL" id="VSSQ01113655">
    <property type="protein sequence ID" value="MPN49941.1"/>
    <property type="molecule type" value="Genomic_DNA"/>
</dbReference>
<gene>
    <name evidence="2" type="ORF">SDC9_197565</name>
</gene>
<reference evidence="2" key="1">
    <citation type="submission" date="2019-08" db="EMBL/GenBank/DDBJ databases">
        <authorList>
            <person name="Kucharzyk K."/>
            <person name="Murdoch R.W."/>
            <person name="Higgins S."/>
            <person name="Loffler F."/>
        </authorList>
    </citation>
    <scope>NUCLEOTIDE SEQUENCE</scope>
</reference>
<evidence type="ECO:0000313" key="2">
    <source>
        <dbReference type="EMBL" id="MPN49941.1"/>
    </source>
</evidence>
<keyword evidence="1" id="KW-0812">Transmembrane</keyword>
<accession>A0A645IF46</accession>
<protein>
    <submittedName>
        <fullName evidence="2">Uncharacterized protein</fullName>
    </submittedName>
</protein>
<keyword evidence="1" id="KW-1133">Transmembrane helix</keyword>